<proteinExistence type="predicted"/>
<gene>
    <name evidence="2" type="ORF">CBYS24578_00013457</name>
</gene>
<dbReference type="Proteomes" id="UP000754883">
    <property type="component" value="Unassembled WGS sequence"/>
</dbReference>
<name>A0A9N9ULB1_9HYPO</name>
<dbReference type="EMBL" id="CABFNO020001527">
    <property type="protein sequence ID" value="CAG9994480.1"/>
    <property type="molecule type" value="Genomic_DNA"/>
</dbReference>
<reference evidence="2" key="1">
    <citation type="submission" date="2021-10" db="EMBL/GenBank/DDBJ databases">
        <authorList>
            <person name="Piombo E."/>
        </authorList>
    </citation>
    <scope>NUCLEOTIDE SEQUENCE</scope>
</reference>
<dbReference type="AlphaFoldDB" id="A0A9N9ULB1"/>
<feature type="region of interest" description="Disordered" evidence="1">
    <location>
        <begin position="1"/>
        <end position="56"/>
    </location>
</feature>
<feature type="compositionally biased region" description="Polar residues" evidence="1">
    <location>
        <begin position="12"/>
        <end position="27"/>
    </location>
</feature>
<sequence length="330" mass="36811">MTPPEPLAPQAVTASSSEDATDGTQGTWEEILGPELLLPNENGRPTLPKEWYDDPDDENKSIKAFLRYVEKEAPRLELHGLPTRGVVHDPEHGSYIQPRPQVGLQAADYAGHEDNLETEYVSLVRRVPSSSKAVLYRMVDGMWRAPKSVRDENGKDTRRVDRPVDIITEERTVADTRWFLGPGLTLMTTTMPNDSWRLGQLLGQDGSNPGTIAKSLSFAPRESELDNSEARSATSTGHVIVHPRDSTVGAGWGDYDKHIRWQSYGRRLTKDMVEEKEWSTDLAANFVNDAGEVVKTIGSEIKPEDLSARTPVSLYGRLHRDRSMPGKARQ</sequence>
<evidence type="ECO:0000313" key="2">
    <source>
        <dbReference type="EMBL" id="CAG9994480.1"/>
    </source>
</evidence>
<comment type="caution">
    <text evidence="2">The sequence shown here is derived from an EMBL/GenBank/DDBJ whole genome shotgun (WGS) entry which is preliminary data.</text>
</comment>
<evidence type="ECO:0000313" key="3">
    <source>
        <dbReference type="Proteomes" id="UP000754883"/>
    </source>
</evidence>
<accession>A0A9N9ULB1</accession>
<protein>
    <submittedName>
        <fullName evidence="2">Uncharacterized protein</fullName>
    </submittedName>
</protein>
<evidence type="ECO:0000256" key="1">
    <source>
        <dbReference type="SAM" id="MobiDB-lite"/>
    </source>
</evidence>
<organism evidence="2 3">
    <name type="scientific">Clonostachys byssicola</name>
    <dbReference type="NCBI Taxonomy" id="160290"/>
    <lineage>
        <taxon>Eukaryota</taxon>
        <taxon>Fungi</taxon>
        <taxon>Dikarya</taxon>
        <taxon>Ascomycota</taxon>
        <taxon>Pezizomycotina</taxon>
        <taxon>Sordariomycetes</taxon>
        <taxon>Hypocreomycetidae</taxon>
        <taxon>Hypocreales</taxon>
        <taxon>Bionectriaceae</taxon>
        <taxon>Clonostachys</taxon>
    </lineage>
</organism>
<dbReference type="OrthoDB" id="4743586at2759"/>
<keyword evidence="3" id="KW-1185">Reference proteome</keyword>